<keyword evidence="3" id="KW-1185">Reference proteome</keyword>
<name>A0ABT4JH09_9BACT</name>
<evidence type="ECO:0000313" key="3">
    <source>
        <dbReference type="Proteomes" id="UP001321186"/>
    </source>
</evidence>
<feature type="region of interest" description="Disordered" evidence="1">
    <location>
        <begin position="1"/>
        <end position="27"/>
    </location>
</feature>
<dbReference type="EMBL" id="JAANOH010000003">
    <property type="protein sequence ID" value="MCZ2475528.1"/>
    <property type="molecule type" value="Genomic_DNA"/>
</dbReference>
<organism evidence="2 3">
    <name type="scientific">Aquirufa ecclesiirivi</name>
    <dbReference type="NCBI Taxonomy" id="2715124"/>
    <lineage>
        <taxon>Bacteria</taxon>
        <taxon>Pseudomonadati</taxon>
        <taxon>Bacteroidota</taxon>
        <taxon>Cytophagia</taxon>
        <taxon>Cytophagales</taxon>
        <taxon>Flectobacillaceae</taxon>
        <taxon>Aquirufa</taxon>
    </lineage>
</organism>
<comment type="caution">
    <text evidence="2">The sequence shown here is derived from an EMBL/GenBank/DDBJ whole genome shotgun (WGS) entry which is preliminary data.</text>
</comment>
<sequence length="54" mass="5894">MKTNKTLSIQQGTSNSNSSNEKRQWVSPELNNWNQQNLEQAGGGGVDAFVEALS</sequence>
<reference evidence="2 3" key="1">
    <citation type="submission" date="2020-03" db="EMBL/GenBank/DDBJ databases">
        <authorList>
            <person name="Pitt A."/>
            <person name="Hahn M.W."/>
        </authorList>
    </citation>
    <scope>NUCLEOTIDE SEQUENCE [LARGE SCALE GENOMIC DNA]</scope>
    <source>
        <strain evidence="2 3">5A-MARBSE</strain>
    </source>
</reference>
<dbReference type="RefSeq" id="WP_269010233.1">
    <property type="nucleotide sequence ID" value="NZ_JAANOH010000003.1"/>
</dbReference>
<gene>
    <name evidence="2" type="ORF">G9H61_08730</name>
</gene>
<proteinExistence type="predicted"/>
<evidence type="ECO:0000313" key="2">
    <source>
        <dbReference type="EMBL" id="MCZ2475528.1"/>
    </source>
</evidence>
<dbReference type="Proteomes" id="UP001321186">
    <property type="component" value="Unassembled WGS sequence"/>
</dbReference>
<evidence type="ECO:0000256" key="1">
    <source>
        <dbReference type="SAM" id="MobiDB-lite"/>
    </source>
</evidence>
<accession>A0ABT4JH09</accession>
<feature type="compositionally biased region" description="Polar residues" evidence="1">
    <location>
        <begin position="1"/>
        <end position="19"/>
    </location>
</feature>
<protein>
    <submittedName>
        <fullName evidence="2">Uncharacterized protein</fullName>
    </submittedName>
</protein>